<dbReference type="InterPro" id="IPR011009">
    <property type="entry name" value="Kinase-like_dom_sf"/>
</dbReference>
<dbReference type="GO" id="GO:0004672">
    <property type="term" value="F:protein kinase activity"/>
    <property type="evidence" value="ECO:0007669"/>
    <property type="project" value="InterPro"/>
</dbReference>
<keyword evidence="3" id="KW-1185">Reference proteome</keyword>
<dbReference type="PANTHER" id="PTHR48006">
    <property type="entry name" value="LEUCINE-RICH REPEAT-CONTAINING PROTEIN DDB_G0281931-RELATED"/>
    <property type="match status" value="1"/>
</dbReference>
<keyword evidence="2" id="KW-0418">Kinase</keyword>
<dbReference type="AlphaFoldDB" id="A0AAV9C672"/>
<dbReference type="Gene3D" id="1.10.510.10">
    <property type="entry name" value="Transferase(Phosphotransferase) domain 1"/>
    <property type="match status" value="1"/>
</dbReference>
<sequence>MGYLASEYLEHMKATEKTDVFGFGVVSLEVATGKRPIDREHPQSHDIINLVDWVCGLHTKDQLMDAIDPRLTGECDRGEAMRLFLVGLICANPDCTESPSMRRVLRIMNCKAEVLIVRAQGEAVPHFFLWPPSECA</sequence>
<protein>
    <submittedName>
        <fullName evidence="2">L-type lectin-domain containing receptor kinase S.7</fullName>
    </submittedName>
</protein>
<evidence type="ECO:0000313" key="3">
    <source>
        <dbReference type="Proteomes" id="UP001180020"/>
    </source>
</evidence>
<dbReference type="InterPro" id="IPR001245">
    <property type="entry name" value="Ser-Thr/Tyr_kinase_cat_dom"/>
</dbReference>
<dbReference type="InterPro" id="IPR051824">
    <property type="entry name" value="LRR_Rcpt-Like_S/T_Kinase"/>
</dbReference>
<proteinExistence type="predicted"/>
<name>A0AAV9C672_ACOCL</name>
<keyword evidence="2" id="KW-0675">Receptor</keyword>
<dbReference type="SUPFAM" id="SSF56112">
    <property type="entry name" value="Protein kinase-like (PK-like)"/>
    <property type="match status" value="1"/>
</dbReference>
<dbReference type="EMBL" id="JAUJYO010000021">
    <property type="protein sequence ID" value="KAK1283882.1"/>
    <property type="molecule type" value="Genomic_DNA"/>
</dbReference>
<reference evidence="2" key="2">
    <citation type="submission" date="2023-06" db="EMBL/GenBank/DDBJ databases">
        <authorList>
            <person name="Ma L."/>
            <person name="Liu K.-W."/>
            <person name="Li Z."/>
            <person name="Hsiao Y.-Y."/>
            <person name="Qi Y."/>
            <person name="Fu T."/>
            <person name="Tang G."/>
            <person name="Zhang D."/>
            <person name="Sun W.-H."/>
            <person name="Liu D.-K."/>
            <person name="Li Y."/>
            <person name="Chen G.-Z."/>
            <person name="Liu X.-D."/>
            <person name="Liao X.-Y."/>
            <person name="Jiang Y.-T."/>
            <person name="Yu X."/>
            <person name="Hao Y."/>
            <person name="Huang J."/>
            <person name="Zhao X.-W."/>
            <person name="Ke S."/>
            <person name="Chen Y.-Y."/>
            <person name="Wu W.-L."/>
            <person name="Hsu J.-L."/>
            <person name="Lin Y.-F."/>
            <person name="Huang M.-D."/>
            <person name="Li C.-Y."/>
            <person name="Huang L."/>
            <person name="Wang Z.-W."/>
            <person name="Zhao X."/>
            <person name="Zhong W.-Y."/>
            <person name="Peng D.-H."/>
            <person name="Ahmad S."/>
            <person name="Lan S."/>
            <person name="Zhang J.-S."/>
            <person name="Tsai W.-C."/>
            <person name="Van De Peer Y."/>
            <person name="Liu Z.-J."/>
        </authorList>
    </citation>
    <scope>NUCLEOTIDE SEQUENCE</scope>
    <source>
        <strain evidence="2">CP</strain>
        <tissue evidence="2">Leaves</tissue>
    </source>
</reference>
<reference evidence="2" key="1">
    <citation type="journal article" date="2023" name="Nat. Commun.">
        <title>Diploid and tetraploid genomes of Acorus and the evolution of monocots.</title>
        <authorList>
            <person name="Ma L."/>
            <person name="Liu K.W."/>
            <person name="Li Z."/>
            <person name="Hsiao Y.Y."/>
            <person name="Qi Y."/>
            <person name="Fu T."/>
            <person name="Tang G.D."/>
            <person name="Zhang D."/>
            <person name="Sun W.H."/>
            <person name="Liu D.K."/>
            <person name="Li Y."/>
            <person name="Chen G.Z."/>
            <person name="Liu X.D."/>
            <person name="Liao X.Y."/>
            <person name="Jiang Y.T."/>
            <person name="Yu X."/>
            <person name="Hao Y."/>
            <person name="Huang J."/>
            <person name="Zhao X.W."/>
            <person name="Ke S."/>
            <person name="Chen Y.Y."/>
            <person name="Wu W.L."/>
            <person name="Hsu J.L."/>
            <person name="Lin Y.F."/>
            <person name="Huang M.D."/>
            <person name="Li C.Y."/>
            <person name="Huang L."/>
            <person name="Wang Z.W."/>
            <person name="Zhao X."/>
            <person name="Zhong W.Y."/>
            <person name="Peng D.H."/>
            <person name="Ahmad S."/>
            <person name="Lan S."/>
            <person name="Zhang J.S."/>
            <person name="Tsai W.C."/>
            <person name="Van de Peer Y."/>
            <person name="Liu Z.J."/>
        </authorList>
    </citation>
    <scope>NUCLEOTIDE SEQUENCE</scope>
    <source>
        <strain evidence="2">CP</strain>
    </source>
</reference>
<dbReference type="Pfam" id="PF07714">
    <property type="entry name" value="PK_Tyr_Ser-Thr"/>
    <property type="match status" value="1"/>
</dbReference>
<feature type="domain" description="Serine-threonine/tyrosine-protein kinase catalytic" evidence="1">
    <location>
        <begin position="3"/>
        <end position="52"/>
    </location>
</feature>
<gene>
    <name evidence="2" type="primary">LECRKS7</name>
    <name evidence="2" type="ORF">QJS10_CPB21g01127</name>
</gene>
<accession>A0AAV9C672</accession>
<organism evidence="2 3">
    <name type="scientific">Acorus calamus</name>
    <name type="common">Sweet flag</name>
    <dbReference type="NCBI Taxonomy" id="4465"/>
    <lineage>
        <taxon>Eukaryota</taxon>
        <taxon>Viridiplantae</taxon>
        <taxon>Streptophyta</taxon>
        <taxon>Embryophyta</taxon>
        <taxon>Tracheophyta</taxon>
        <taxon>Spermatophyta</taxon>
        <taxon>Magnoliopsida</taxon>
        <taxon>Liliopsida</taxon>
        <taxon>Acoraceae</taxon>
        <taxon>Acorus</taxon>
    </lineage>
</organism>
<dbReference type="PANTHER" id="PTHR48006:SF92">
    <property type="entry name" value="LRR RECEPTOR-LIKE SERINE_THREONINE-PROTEIN KINASE GSO1"/>
    <property type="match status" value="1"/>
</dbReference>
<keyword evidence="2" id="KW-0808">Transferase</keyword>
<comment type="caution">
    <text evidence="2">The sequence shown here is derived from an EMBL/GenBank/DDBJ whole genome shotgun (WGS) entry which is preliminary data.</text>
</comment>
<dbReference type="Proteomes" id="UP001180020">
    <property type="component" value="Unassembled WGS sequence"/>
</dbReference>
<evidence type="ECO:0000313" key="2">
    <source>
        <dbReference type="EMBL" id="KAK1283882.1"/>
    </source>
</evidence>
<evidence type="ECO:0000259" key="1">
    <source>
        <dbReference type="Pfam" id="PF07714"/>
    </source>
</evidence>